<proteinExistence type="predicted"/>
<organism evidence="1 2">
    <name type="scientific">Malus domestica</name>
    <name type="common">Apple</name>
    <name type="synonym">Pyrus malus</name>
    <dbReference type="NCBI Taxonomy" id="3750"/>
    <lineage>
        <taxon>Eukaryota</taxon>
        <taxon>Viridiplantae</taxon>
        <taxon>Streptophyta</taxon>
        <taxon>Embryophyta</taxon>
        <taxon>Tracheophyta</taxon>
        <taxon>Spermatophyta</taxon>
        <taxon>Magnoliopsida</taxon>
        <taxon>eudicotyledons</taxon>
        <taxon>Gunneridae</taxon>
        <taxon>Pentapetalae</taxon>
        <taxon>rosids</taxon>
        <taxon>fabids</taxon>
        <taxon>Rosales</taxon>
        <taxon>Rosaceae</taxon>
        <taxon>Amygdaloideae</taxon>
        <taxon>Maleae</taxon>
        <taxon>Malus</taxon>
    </lineage>
</organism>
<protein>
    <submittedName>
        <fullName evidence="1">Uncharacterized protein</fullName>
    </submittedName>
</protein>
<evidence type="ECO:0000313" key="1">
    <source>
        <dbReference type="EMBL" id="RXH92230.1"/>
    </source>
</evidence>
<keyword evidence="2" id="KW-1185">Reference proteome</keyword>
<reference evidence="1 2" key="1">
    <citation type="submission" date="2018-10" db="EMBL/GenBank/DDBJ databases">
        <title>A high-quality apple genome assembly.</title>
        <authorList>
            <person name="Hu J."/>
        </authorList>
    </citation>
    <scope>NUCLEOTIDE SEQUENCE [LARGE SCALE GENOMIC DNA]</scope>
    <source>
        <strain evidence="2">cv. HFTH1</strain>
        <tissue evidence="1">Young leaf</tissue>
    </source>
</reference>
<comment type="caution">
    <text evidence="1">The sequence shown here is derived from an EMBL/GenBank/DDBJ whole genome shotgun (WGS) entry which is preliminary data.</text>
</comment>
<dbReference type="EMBL" id="RDQH01000334">
    <property type="protein sequence ID" value="RXH92230.1"/>
    <property type="molecule type" value="Genomic_DNA"/>
</dbReference>
<dbReference type="Proteomes" id="UP000290289">
    <property type="component" value="Chromosome 8"/>
</dbReference>
<sequence>MRVEAGMEAGGWRGFDRDLKWRTGVEIHCTSANGLRITESALEEGQGLPMCPKIKPENYKKRYFGIPNVTWDLVSTPSIRSLTSSKDVTATVVWFMLLEIKLSLYLRA</sequence>
<accession>A0A498J9R6</accession>
<evidence type="ECO:0000313" key="2">
    <source>
        <dbReference type="Proteomes" id="UP000290289"/>
    </source>
</evidence>
<dbReference type="STRING" id="3750.A0A498J9R6"/>
<gene>
    <name evidence="1" type="ORF">DVH24_033126</name>
</gene>
<dbReference type="AlphaFoldDB" id="A0A498J9R6"/>
<name>A0A498J9R6_MALDO</name>